<sequence>MKARIIILGLFLLLGVSSTLFAQPFEKPSNYEIPKQSIYLELGGNGIFYSLNYDVLFKNGYGIRLGGSYLYSSFGRTIGGERGPYSRIGESNALIGLVMGQKLIGEKASKFELGAGFMFGTIYDAENWDYVKPPSLTFSAGYRFFPDDPGKFTFKAAFTPIIDRNGFHPRFGLSLGVTLTPEGNTR</sequence>
<evidence type="ECO:0008006" key="4">
    <source>
        <dbReference type="Google" id="ProtNLM"/>
    </source>
</evidence>
<proteinExistence type="predicted"/>
<evidence type="ECO:0000313" key="3">
    <source>
        <dbReference type="Proteomes" id="UP000473278"/>
    </source>
</evidence>
<dbReference type="RefSeq" id="WP_165140698.1">
    <property type="nucleotide sequence ID" value="NZ_JAALLT010000002.1"/>
</dbReference>
<accession>A0A6M1SM33</accession>
<dbReference type="Proteomes" id="UP000473278">
    <property type="component" value="Unassembled WGS sequence"/>
</dbReference>
<reference evidence="2 3" key="1">
    <citation type="submission" date="2020-02" db="EMBL/GenBank/DDBJ databases">
        <title>Balneolaceae bacterium YR4-1, complete genome.</title>
        <authorList>
            <person name="Li Y."/>
            <person name="Wu S."/>
        </authorList>
    </citation>
    <scope>NUCLEOTIDE SEQUENCE [LARGE SCALE GENOMIC DNA]</scope>
    <source>
        <strain evidence="2 3">YR4-1</strain>
    </source>
</reference>
<keyword evidence="1" id="KW-0732">Signal</keyword>
<name>A0A6M1SM33_9BACT</name>
<dbReference type="EMBL" id="JAALLT010000002">
    <property type="protein sequence ID" value="NGP76391.1"/>
    <property type="molecule type" value="Genomic_DNA"/>
</dbReference>
<gene>
    <name evidence="2" type="ORF">G3570_07095</name>
</gene>
<dbReference type="AlphaFoldDB" id="A0A6M1SM33"/>
<keyword evidence="3" id="KW-1185">Reference proteome</keyword>
<protein>
    <recommendedName>
        <fullName evidence="4">Outer membrane protein beta-barrel domain-containing protein</fullName>
    </recommendedName>
</protein>
<comment type="caution">
    <text evidence="2">The sequence shown here is derived from an EMBL/GenBank/DDBJ whole genome shotgun (WGS) entry which is preliminary data.</text>
</comment>
<feature type="chain" id="PRO_5026874057" description="Outer membrane protein beta-barrel domain-containing protein" evidence="1">
    <location>
        <begin position="23"/>
        <end position="186"/>
    </location>
</feature>
<evidence type="ECO:0000313" key="2">
    <source>
        <dbReference type="EMBL" id="NGP76391.1"/>
    </source>
</evidence>
<evidence type="ECO:0000256" key="1">
    <source>
        <dbReference type="SAM" id="SignalP"/>
    </source>
</evidence>
<organism evidence="2 3">
    <name type="scientific">Halalkalibaculum roseum</name>
    <dbReference type="NCBI Taxonomy" id="2709311"/>
    <lineage>
        <taxon>Bacteria</taxon>
        <taxon>Pseudomonadati</taxon>
        <taxon>Balneolota</taxon>
        <taxon>Balneolia</taxon>
        <taxon>Balneolales</taxon>
        <taxon>Balneolaceae</taxon>
        <taxon>Halalkalibaculum</taxon>
    </lineage>
</organism>
<feature type="signal peptide" evidence="1">
    <location>
        <begin position="1"/>
        <end position="22"/>
    </location>
</feature>